<feature type="compositionally biased region" description="Low complexity" evidence="2">
    <location>
        <begin position="47"/>
        <end position="62"/>
    </location>
</feature>
<comment type="caution">
    <text evidence="4">The sequence shown here is derived from an EMBL/GenBank/DDBJ whole genome shotgun (WGS) entry which is preliminary data.</text>
</comment>
<dbReference type="OrthoDB" id="333486at2759"/>
<dbReference type="PANTHER" id="PTHR10072">
    <property type="entry name" value="IRON-SULFUR CLUSTER ASSEMBLY PROTEIN"/>
    <property type="match status" value="1"/>
</dbReference>
<evidence type="ECO:0000313" key="4">
    <source>
        <dbReference type="EMBL" id="CCG82079.1"/>
    </source>
</evidence>
<name>R4X8V4_TAPDE</name>
<evidence type="ECO:0000313" key="5">
    <source>
        <dbReference type="Proteomes" id="UP000013776"/>
    </source>
</evidence>
<protein>
    <submittedName>
        <fullName evidence="4">Iron-sulfur assembly protein</fullName>
    </submittedName>
</protein>
<accession>R4X8V4</accession>
<evidence type="ECO:0000256" key="1">
    <source>
        <dbReference type="ARBA" id="ARBA00006718"/>
    </source>
</evidence>
<gene>
    <name evidence="4" type="ORF">TAPDE_002011</name>
</gene>
<dbReference type="Proteomes" id="UP000013776">
    <property type="component" value="Unassembled WGS sequence"/>
</dbReference>
<proteinExistence type="inferred from homology"/>
<dbReference type="eggNOG" id="KOG1120">
    <property type="taxonomic scope" value="Eukaryota"/>
</dbReference>
<feature type="region of interest" description="Disordered" evidence="2">
    <location>
        <begin position="24"/>
        <end position="103"/>
    </location>
</feature>
<dbReference type="GO" id="GO:0005739">
    <property type="term" value="C:mitochondrion"/>
    <property type="evidence" value="ECO:0007669"/>
    <property type="project" value="TreeGrafter"/>
</dbReference>
<dbReference type="Pfam" id="PF01521">
    <property type="entry name" value="Fe-S_biosyn"/>
    <property type="match status" value="1"/>
</dbReference>
<dbReference type="STRING" id="1097556.R4X8V4"/>
<dbReference type="InterPro" id="IPR016092">
    <property type="entry name" value="ATAP"/>
</dbReference>
<comment type="similarity">
    <text evidence="1">Belongs to the HesB/IscA family.</text>
</comment>
<dbReference type="InterPro" id="IPR000361">
    <property type="entry name" value="ATAP_core_dom"/>
</dbReference>
<dbReference type="PANTHER" id="PTHR10072:SF41">
    <property type="entry name" value="IRON-SULFUR CLUSTER ASSEMBLY 1 HOMOLOG, MITOCHONDRIAL"/>
    <property type="match status" value="1"/>
</dbReference>
<feature type="domain" description="Core" evidence="3">
    <location>
        <begin position="107"/>
        <end position="204"/>
    </location>
</feature>
<sequence>MLLFRSKHIASRCLQRQLTTATAYQPHTIPTHPSPPREAYPKIPNFPTSTPASTASPSTSHTQVESPPTIDIRLPENATQAQPAKSTNSGFQSATPKKVRRPRKQVLTLTTEALCRLREIQSEEGKMIKISVVAKGCAGGAYKLEYVEKAERFDEVVQQEDVKVLVDSKSLLKIIGSIMDFQDDVLSSRFTFRNPNVVSTCGCEESVAFKPTTEAEAELQ</sequence>
<dbReference type="GO" id="GO:0051537">
    <property type="term" value="F:2 iron, 2 sulfur cluster binding"/>
    <property type="evidence" value="ECO:0007669"/>
    <property type="project" value="TreeGrafter"/>
</dbReference>
<dbReference type="VEuPathDB" id="FungiDB:TAPDE_002011"/>
<dbReference type="SUPFAM" id="SSF89360">
    <property type="entry name" value="HesB-like domain"/>
    <property type="match status" value="1"/>
</dbReference>
<dbReference type="AlphaFoldDB" id="R4X8V4"/>
<reference evidence="4 5" key="1">
    <citation type="journal article" date="2013" name="MBio">
        <title>Genome sequencing of the plant pathogen Taphrina deformans, the causal agent of peach leaf curl.</title>
        <authorList>
            <person name="Cisse O.H."/>
            <person name="Almeida J.M.G.C.F."/>
            <person name="Fonseca A."/>
            <person name="Kumar A.A."/>
            <person name="Salojaervi J."/>
            <person name="Overmyer K."/>
            <person name="Hauser P.M."/>
            <person name="Pagni M."/>
        </authorList>
    </citation>
    <scope>NUCLEOTIDE SEQUENCE [LARGE SCALE GENOMIC DNA]</scope>
    <source>
        <strain evidence="5">PYCC 5710 / ATCC 11124 / CBS 356.35 / IMI 108563 / JCM 9778 / NBRC 8474</strain>
    </source>
</reference>
<evidence type="ECO:0000259" key="3">
    <source>
        <dbReference type="Pfam" id="PF01521"/>
    </source>
</evidence>
<organism evidence="4 5">
    <name type="scientific">Taphrina deformans (strain PYCC 5710 / ATCC 11124 / CBS 356.35 / IMI 108563 / JCM 9778 / NBRC 8474)</name>
    <name type="common">Peach leaf curl fungus</name>
    <name type="synonym">Lalaria deformans</name>
    <dbReference type="NCBI Taxonomy" id="1097556"/>
    <lineage>
        <taxon>Eukaryota</taxon>
        <taxon>Fungi</taxon>
        <taxon>Dikarya</taxon>
        <taxon>Ascomycota</taxon>
        <taxon>Taphrinomycotina</taxon>
        <taxon>Taphrinomycetes</taxon>
        <taxon>Taphrinales</taxon>
        <taxon>Taphrinaceae</taxon>
        <taxon>Taphrina</taxon>
    </lineage>
</organism>
<dbReference type="GO" id="GO:0016226">
    <property type="term" value="P:iron-sulfur cluster assembly"/>
    <property type="evidence" value="ECO:0007669"/>
    <property type="project" value="InterPro"/>
</dbReference>
<evidence type="ECO:0000256" key="2">
    <source>
        <dbReference type="SAM" id="MobiDB-lite"/>
    </source>
</evidence>
<dbReference type="EMBL" id="CAHR02000069">
    <property type="protein sequence ID" value="CCG82079.1"/>
    <property type="molecule type" value="Genomic_DNA"/>
</dbReference>
<dbReference type="Gene3D" id="2.60.300.12">
    <property type="entry name" value="HesB-like domain"/>
    <property type="match status" value="1"/>
</dbReference>
<feature type="compositionally biased region" description="Polar residues" evidence="2">
    <location>
        <begin position="77"/>
        <end position="95"/>
    </location>
</feature>
<dbReference type="InterPro" id="IPR050322">
    <property type="entry name" value="Fe-S_cluster_asmbl/transfer"/>
</dbReference>
<dbReference type="NCBIfam" id="TIGR00049">
    <property type="entry name" value="iron-sulfur cluster assembly accessory protein"/>
    <property type="match status" value="1"/>
</dbReference>
<keyword evidence="5" id="KW-1185">Reference proteome</keyword>
<dbReference type="InterPro" id="IPR035903">
    <property type="entry name" value="HesB-like_dom_sf"/>
</dbReference>